<feature type="transmembrane region" description="Helical" evidence="1">
    <location>
        <begin position="316"/>
        <end position="333"/>
    </location>
</feature>
<keyword evidence="1" id="KW-0812">Transmembrane</keyword>
<protein>
    <recommendedName>
        <fullName evidence="4">Glycosyltransferase RgtA/B/C/D-like domain-containing protein</fullName>
    </recommendedName>
</protein>
<organism evidence="2 3">
    <name type="scientific">Spirosoma montaniterrae</name>
    <dbReference type="NCBI Taxonomy" id="1178516"/>
    <lineage>
        <taxon>Bacteria</taxon>
        <taxon>Pseudomonadati</taxon>
        <taxon>Bacteroidota</taxon>
        <taxon>Cytophagia</taxon>
        <taxon>Cytophagales</taxon>
        <taxon>Cytophagaceae</taxon>
        <taxon>Spirosoma</taxon>
    </lineage>
</organism>
<keyword evidence="3" id="KW-1185">Reference proteome</keyword>
<feature type="transmembrane region" description="Helical" evidence="1">
    <location>
        <begin position="263"/>
        <end position="282"/>
    </location>
</feature>
<feature type="transmembrane region" description="Helical" evidence="1">
    <location>
        <begin position="117"/>
        <end position="134"/>
    </location>
</feature>
<dbReference type="Proteomes" id="UP000187941">
    <property type="component" value="Chromosome"/>
</dbReference>
<keyword evidence="1" id="KW-0472">Membrane</keyword>
<evidence type="ECO:0000313" key="2">
    <source>
        <dbReference type="EMBL" id="AQG80103.1"/>
    </source>
</evidence>
<evidence type="ECO:0000313" key="3">
    <source>
        <dbReference type="Proteomes" id="UP000187941"/>
    </source>
</evidence>
<feature type="transmembrane region" description="Helical" evidence="1">
    <location>
        <begin position="12"/>
        <end position="28"/>
    </location>
</feature>
<name>A0A1P9WXM1_9BACT</name>
<proteinExistence type="predicted"/>
<reference evidence="2 3" key="1">
    <citation type="submission" date="2016-01" db="EMBL/GenBank/DDBJ databases">
        <authorList>
            <person name="Oliw E.H."/>
        </authorList>
    </citation>
    <scope>NUCLEOTIDE SEQUENCE [LARGE SCALE GENOMIC DNA]</scope>
    <source>
        <strain evidence="2 3">DY10</strain>
    </source>
</reference>
<dbReference type="RefSeq" id="WP_077131528.1">
    <property type="nucleotide sequence ID" value="NZ_CP014263.1"/>
</dbReference>
<accession>A0A1P9WXM1</accession>
<dbReference type="AlphaFoldDB" id="A0A1P9WXM1"/>
<feature type="transmembrane region" description="Helical" evidence="1">
    <location>
        <begin position="342"/>
        <end position="363"/>
    </location>
</feature>
<dbReference type="KEGG" id="smon:AWR27_12660"/>
<dbReference type="OrthoDB" id="939363at2"/>
<sequence length="475" mass="55155">MPHALISQRNVSILLSFFIVLTGLTYWHRYPTGDDAWFAEQSYWLQKEGVIRSEFFRGILGWENQLLVSHKLFLLFGAGLIRLFGYQLPTVQFVGFICFCVLVAQLIYYVRQHERNNTGWYVLAVLVLVFANRVMVRMSFENRPELMLAAFGFGSFLCLQSRPTTPVKTVLAAMLAGMAMLAHLNGVIYLIAGFGLLLYQRQYKNGLIFAVAGGLTGLLYFVDVMQATNGFSVWYYQFRNDPATQDAFGLMAKLLVMLTYPKLFFESPEQAALSLLLVFLLWHQRRLLSRINQPLRVYALILLVSFWLLTKKGSGTYLPLFMPFMFALIYELYRVNPFKKTALYVVLAVYFIIGIYGTVEIIYKNFSQQYLPVAYERLRAKISPGQTGLVPLTFFFNEYEHYSHLLSNENYKHHATPTTNPAADMATWAYERDVDFILMDYTYRREDFYPELGTEQLPHYKLSYVDNRFAIYKRQ</sequence>
<dbReference type="EMBL" id="CP014263">
    <property type="protein sequence ID" value="AQG80103.1"/>
    <property type="molecule type" value="Genomic_DNA"/>
</dbReference>
<feature type="transmembrane region" description="Helical" evidence="1">
    <location>
        <begin position="91"/>
        <end position="111"/>
    </location>
</feature>
<feature type="transmembrane region" description="Helical" evidence="1">
    <location>
        <begin position="206"/>
        <end position="222"/>
    </location>
</feature>
<keyword evidence="1" id="KW-1133">Transmembrane helix</keyword>
<gene>
    <name evidence="2" type="ORF">AWR27_12660</name>
</gene>
<feature type="transmembrane region" description="Helical" evidence="1">
    <location>
        <begin position="294"/>
        <end position="310"/>
    </location>
</feature>
<evidence type="ECO:0000256" key="1">
    <source>
        <dbReference type="SAM" id="Phobius"/>
    </source>
</evidence>
<evidence type="ECO:0008006" key="4">
    <source>
        <dbReference type="Google" id="ProtNLM"/>
    </source>
</evidence>
<feature type="transmembrane region" description="Helical" evidence="1">
    <location>
        <begin position="170"/>
        <end position="199"/>
    </location>
</feature>